<dbReference type="EMBL" id="CAXAMN010022906">
    <property type="protein sequence ID" value="CAK9073605.1"/>
    <property type="molecule type" value="Genomic_DNA"/>
</dbReference>
<feature type="region of interest" description="Disordered" evidence="1">
    <location>
        <begin position="611"/>
        <end position="645"/>
    </location>
</feature>
<feature type="region of interest" description="Disordered" evidence="1">
    <location>
        <begin position="685"/>
        <end position="742"/>
    </location>
</feature>
<feature type="compositionally biased region" description="Basic and acidic residues" evidence="1">
    <location>
        <begin position="611"/>
        <end position="622"/>
    </location>
</feature>
<keyword evidence="4" id="KW-1185">Reference proteome</keyword>
<evidence type="ECO:0000313" key="2">
    <source>
        <dbReference type="EMBL" id="CAK9040439.1"/>
    </source>
</evidence>
<dbReference type="EMBL" id="CAXAMN010013335">
    <property type="protein sequence ID" value="CAK9040439.1"/>
    <property type="molecule type" value="Genomic_DNA"/>
</dbReference>
<dbReference type="InterPro" id="IPR021109">
    <property type="entry name" value="Peptidase_aspartic_dom_sf"/>
</dbReference>
<comment type="caution">
    <text evidence="3">The sequence shown here is derived from an EMBL/GenBank/DDBJ whole genome shotgun (WGS) entry which is preliminary data.</text>
</comment>
<dbReference type="Gene3D" id="2.40.70.10">
    <property type="entry name" value="Acid Proteases"/>
    <property type="match status" value="1"/>
</dbReference>
<sequence>MSAAASTSDSTGLRSFSGDSEDAKEYKRWKVWVSNKLLTIADKVPEHARGAYVYTLLSGKALECVEHLDPSSYQKKDGEKIIFERLDQRFPQKDASDEMSEVLTEVFAVKSHEGESLKAWISRATELFDRCQRKVNVNFPEEARGWMTLHRSGLSDEQKAVVLARSLGVLKREEIGRAMRSCYPDFVVGKRRAAGISLVEDSLPPEDDIAADEEFDELEQFLAEHQGKESAAAMVVEEHFIAMIDILPSSWRSLQWLREKQQKCSPTAEEQLLVSSPGFGVLDSGCGRSIIGWDALQEFKDLWKARQMEIPEPFSEVNHFKYGNGHKEMSKQAIRAPVHLGGRAGTIKAAIVQGQAPLLISRSALKTLKATINFETNELTVFDDRVVIPLATNQAGQYTVDLLGNPEGSNSAFEEIMMTTAIDQVSAPTLDVSGSDPPAMSSIELNNEKLMVLFDEPIDPSKGKAKYRHALPPHVLRCQTEFLYTPQEECLVLESLPKHHLRQLEAIVRETLAVQPHDKSQQSHDHGKTLLVAEVFSPPRFSPVVEQMGFASRSYDLLNGYDFRRAADRKQEAASCAACPSCPEQKCQEVLMAKADLGSMVAYWRHQKFQQGEKTDEEKSIEENSTSGSDLKTASSYGPVRSRSRVAMKSGPAALFRPRPMLQDDFVDLMTEVVPRLITEHIDKSSAVNWEPDPDSMQDVSSGPSSGSGLKRSADSQVATEEPPAVRPKTDDAQESKMAWTSDDAAKLQELLQKAAANGVHPLAALEKTGRHFQDDGFELVTTGGMSDATKRLGDDQMPVAKKPNQKSSTMPLQTDGSMGYYVKEMMPVPLPSSSLDPAPTYLPAGVKGLTQWSQSIIGFGKFKGKGMSYADLINAGTEETKGYIKWCKSRQSSAGGELADLANFLVQHEAEQCKSDSSLGEVIAGTSTRRVFKS</sequence>
<accession>A0ABP0PC29</accession>
<evidence type="ECO:0000313" key="4">
    <source>
        <dbReference type="Proteomes" id="UP001642484"/>
    </source>
</evidence>
<evidence type="ECO:0000256" key="1">
    <source>
        <dbReference type="SAM" id="MobiDB-lite"/>
    </source>
</evidence>
<feature type="region of interest" description="Disordered" evidence="1">
    <location>
        <begin position="784"/>
        <end position="814"/>
    </location>
</feature>
<organism evidence="3 4">
    <name type="scientific">Durusdinium trenchii</name>
    <dbReference type="NCBI Taxonomy" id="1381693"/>
    <lineage>
        <taxon>Eukaryota</taxon>
        <taxon>Sar</taxon>
        <taxon>Alveolata</taxon>
        <taxon>Dinophyceae</taxon>
        <taxon>Suessiales</taxon>
        <taxon>Symbiodiniaceae</taxon>
        <taxon>Durusdinium</taxon>
    </lineage>
</organism>
<proteinExistence type="predicted"/>
<reference evidence="3 4" key="1">
    <citation type="submission" date="2024-02" db="EMBL/GenBank/DDBJ databases">
        <authorList>
            <person name="Chen Y."/>
            <person name="Shah S."/>
            <person name="Dougan E. K."/>
            <person name="Thang M."/>
            <person name="Chan C."/>
        </authorList>
    </citation>
    <scope>NUCLEOTIDE SEQUENCE [LARGE SCALE GENOMIC DNA]</scope>
</reference>
<gene>
    <name evidence="2" type="ORF">CCMP2556_LOCUS21769</name>
    <name evidence="3" type="ORF">CCMP2556_LOCUS36257</name>
</gene>
<protein>
    <submittedName>
        <fullName evidence="3">Uncharacterized protein</fullName>
    </submittedName>
</protein>
<name>A0ABP0PC29_9DINO</name>
<feature type="compositionally biased region" description="Polar residues" evidence="1">
    <location>
        <begin position="698"/>
        <end position="708"/>
    </location>
</feature>
<dbReference type="Proteomes" id="UP001642484">
    <property type="component" value="Unassembled WGS sequence"/>
</dbReference>
<evidence type="ECO:0000313" key="3">
    <source>
        <dbReference type="EMBL" id="CAK9073605.1"/>
    </source>
</evidence>
<feature type="compositionally biased region" description="Polar residues" evidence="1">
    <location>
        <begin position="623"/>
        <end position="636"/>
    </location>
</feature>